<dbReference type="EMBL" id="JBHSMF010000009">
    <property type="protein sequence ID" value="MFC5499237.1"/>
    <property type="molecule type" value="Genomic_DNA"/>
</dbReference>
<dbReference type="Pfam" id="PF07963">
    <property type="entry name" value="N_methyl"/>
    <property type="match status" value="1"/>
</dbReference>
<dbReference type="NCBIfam" id="TIGR02532">
    <property type="entry name" value="IV_pilin_GFxxxE"/>
    <property type="match status" value="1"/>
</dbReference>
<keyword evidence="1" id="KW-0472">Membrane</keyword>
<reference evidence="3" key="1">
    <citation type="journal article" date="2019" name="Int. J. Syst. Evol. Microbiol.">
        <title>The Global Catalogue of Microorganisms (GCM) 10K type strain sequencing project: providing services to taxonomists for standard genome sequencing and annotation.</title>
        <authorList>
            <consortium name="The Broad Institute Genomics Platform"/>
            <consortium name="The Broad Institute Genome Sequencing Center for Infectious Disease"/>
            <person name="Wu L."/>
            <person name="Ma J."/>
        </authorList>
    </citation>
    <scope>NUCLEOTIDE SEQUENCE [LARGE SCALE GENOMIC DNA]</scope>
    <source>
        <strain evidence="3">CCUG 57401</strain>
    </source>
</reference>
<proteinExistence type="predicted"/>
<dbReference type="PROSITE" id="PS00409">
    <property type="entry name" value="PROKAR_NTER_METHYL"/>
    <property type="match status" value="1"/>
</dbReference>
<organism evidence="2 3">
    <name type="scientific">Caenimonas terrae</name>
    <dbReference type="NCBI Taxonomy" id="696074"/>
    <lineage>
        <taxon>Bacteria</taxon>
        <taxon>Pseudomonadati</taxon>
        <taxon>Pseudomonadota</taxon>
        <taxon>Betaproteobacteria</taxon>
        <taxon>Burkholderiales</taxon>
        <taxon>Comamonadaceae</taxon>
        <taxon>Caenimonas</taxon>
    </lineage>
</organism>
<keyword evidence="1" id="KW-1133">Transmembrane helix</keyword>
<evidence type="ECO:0000313" key="3">
    <source>
        <dbReference type="Proteomes" id="UP001596037"/>
    </source>
</evidence>
<protein>
    <submittedName>
        <fullName evidence="2">PilW family protein</fullName>
    </submittedName>
</protein>
<dbReference type="RefSeq" id="WP_376851427.1">
    <property type="nucleotide sequence ID" value="NZ_JBHSMF010000009.1"/>
</dbReference>
<keyword evidence="1" id="KW-0812">Transmembrane</keyword>
<sequence>MKQAARIHHGPRRERGLTLIELLVSLVIGLVLMLAVIGAYLGSVSASGSTQAQSRMNEDAQAALAVLTQHIRMASNNPKQPNYAASTPRNPVFGGTNWAVFGCDSKFTDPAAASISALSCSGAGSDALALSYEADRYNTVASGGNATDCLGQTLPVVTASVSAWSTPTVVPTTVTFTVADNRFYVDAGNLYCKGNGGATPQALVENVEDMQITYGVAPSTASTTLTVAGYMTASDIAAPADPGLAALPIADRWAKVATVRVCLIVRSEKPIAPTSESARYFQCDGSLNTAPPDLRLRRAFSTTVVLRNRIAS</sequence>
<name>A0ABW0NIT4_9BURK</name>
<dbReference type="InterPro" id="IPR012902">
    <property type="entry name" value="N_methyl_site"/>
</dbReference>
<gene>
    <name evidence="2" type="ORF">ACFPOE_16950</name>
</gene>
<evidence type="ECO:0000256" key="1">
    <source>
        <dbReference type="SAM" id="Phobius"/>
    </source>
</evidence>
<accession>A0ABW0NIT4</accession>
<dbReference type="Pfam" id="PF16074">
    <property type="entry name" value="PilW"/>
    <property type="match status" value="1"/>
</dbReference>
<feature type="transmembrane region" description="Helical" evidence="1">
    <location>
        <begin position="20"/>
        <end position="41"/>
    </location>
</feature>
<dbReference type="Proteomes" id="UP001596037">
    <property type="component" value="Unassembled WGS sequence"/>
</dbReference>
<keyword evidence="3" id="KW-1185">Reference proteome</keyword>
<comment type="caution">
    <text evidence="2">The sequence shown here is derived from an EMBL/GenBank/DDBJ whole genome shotgun (WGS) entry which is preliminary data.</text>
</comment>
<evidence type="ECO:0000313" key="2">
    <source>
        <dbReference type="EMBL" id="MFC5499237.1"/>
    </source>
</evidence>
<dbReference type="InterPro" id="IPR032092">
    <property type="entry name" value="PilW"/>
</dbReference>